<dbReference type="SUPFAM" id="SSF51735">
    <property type="entry name" value="NAD(P)-binding Rossmann-fold domains"/>
    <property type="match status" value="1"/>
</dbReference>
<dbReference type="Gene3D" id="3.40.50.720">
    <property type="entry name" value="NAD(P)-binding Rossmann-like Domain"/>
    <property type="match status" value="1"/>
</dbReference>
<sequence>MEHVIITGASKGLGDAMRRAFLERGATVHVLARSPISETKNQHSYQVDVSDVDALVQSFRSIFSTIDQQTCMALTLVNNAGLISPVGPAAENDPHEIAKSITVNVSAPMIAAQAFLQQSEHFSASRTVLNISSGAGRSPMEGWSAYCTGKAGLDMYTKTAALEQKEATKPARFLAVAPGIIDTDMQTTIRGTSKDAFKHVDKFRTYKKQGALVDPNDTAQAMLQLLDDPKAKNGELLDIREYL</sequence>
<reference evidence="6 7" key="1">
    <citation type="journal article" date="2018" name="J. Microbiol.">
        <title>Salicibibacter kimchii gen. nov., sp. nov., a moderately halophilic and alkalitolerant bacterium in the family Bacillaceae, isolated from kimchi.</title>
        <authorList>
            <person name="Jang J.Y."/>
            <person name="Oh Y.J."/>
            <person name="Lim S.K."/>
            <person name="Park H.K."/>
            <person name="Lee C."/>
            <person name="Kim J.Y."/>
            <person name="Lee M.A."/>
            <person name="Choi H.J."/>
        </authorList>
    </citation>
    <scope>NUCLEOTIDE SEQUENCE [LARGE SCALE GENOMIC DNA]</scope>
    <source>
        <strain evidence="6 7">NKC1-1</strain>
    </source>
</reference>
<evidence type="ECO:0000256" key="5">
    <source>
        <dbReference type="ARBA" id="ARBA00023002"/>
    </source>
</evidence>
<keyword evidence="3" id="KW-0963">Cytoplasm</keyword>
<dbReference type="Proteomes" id="UP000252100">
    <property type="component" value="Chromosome"/>
</dbReference>
<dbReference type="InterPro" id="IPR020904">
    <property type="entry name" value="Sc_DH/Rdtase_CS"/>
</dbReference>
<dbReference type="EMBL" id="CP031092">
    <property type="protein sequence ID" value="AXF55743.1"/>
    <property type="molecule type" value="Genomic_DNA"/>
</dbReference>
<dbReference type="PRINTS" id="PR00081">
    <property type="entry name" value="GDHRDH"/>
</dbReference>
<evidence type="ECO:0000313" key="6">
    <source>
        <dbReference type="EMBL" id="AXF55743.1"/>
    </source>
</evidence>
<dbReference type="Pfam" id="PF00106">
    <property type="entry name" value="adh_short"/>
    <property type="match status" value="1"/>
</dbReference>
<proteinExistence type="inferred from homology"/>
<evidence type="ECO:0000256" key="3">
    <source>
        <dbReference type="ARBA" id="ARBA00022490"/>
    </source>
</evidence>
<dbReference type="OrthoDB" id="9794387at2"/>
<comment type="subcellular location">
    <subcellularLocation>
        <location evidence="1">Cytoplasm</location>
    </subcellularLocation>
</comment>
<comment type="similarity">
    <text evidence="2">Belongs to the short-chain dehydrogenases/reductases (SDR) family.</text>
</comment>
<keyword evidence="4" id="KW-0521">NADP</keyword>
<evidence type="ECO:0000313" key="7">
    <source>
        <dbReference type="Proteomes" id="UP000252100"/>
    </source>
</evidence>
<dbReference type="NCBIfam" id="NF005381">
    <property type="entry name" value="PRK06924.1"/>
    <property type="match status" value="1"/>
</dbReference>
<dbReference type="GO" id="GO:0004757">
    <property type="term" value="F:sepiapterin reductase (NADP+) activity"/>
    <property type="evidence" value="ECO:0007669"/>
    <property type="project" value="TreeGrafter"/>
</dbReference>
<evidence type="ECO:0000256" key="2">
    <source>
        <dbReference type="ARBA" id="ARBA00006484"/>
    </source>
</evidence>
<dbReference type="InterPro" id="IPR051721">
    <property type="entry name" value="Biopterin_syn/organic_redct"/>
</dbReference>
<keyword evidence="7" id="KW-1185">Reference proteome</keyword>
<dbReference type="AlphaFoldDB" id="A0A345BXR2"/>
<evidence type="ECO:0000256" key="4">
    <source>
        <dbReference type="ARBA" id="ARBA00022857"/>
    </source>
</evidence>
<dbReference type="PANTHER" id="PTHR44085:SF2">
    <property type="entry name" value="SEPIAPTERIN REDUCTASE"/>
    <property type="match status" value="1"/>
</dbReference>
<name>A0A345BXR2_9BACI</name>
<dbReference type="RefSeq" id="WP_114371898.1">
    <property type="nucleotide sequence ID" value="NZ_CP031092.1"/>
</dbReference>
<dbReference type="KEGG" id="rue:DT065_06705"/>
<dbReference type="GO" id="GO:0005737">
    <property type="term" value="C:cytoplasm"/>
    <property type="evidence" value="ECO:0007669"/>
    <property type="project" value="UniProtKB-SubCell"/>
</dbReference>
<dbReference type="InterPro" id="IPR002347">
    <property type="entry name" value="SDR_fam"/>
</dbReference>
<keyword evidence="5" id="KW-0560">Oxidoreductase</keyword>
<dbReference type="PROSITE" id="PS00061">
    <property type="entry name" value="ADH_SHORT"/>
    <property type="match status" value="1"/>
</dbReference>
<gene>
    <name evidence="6" type="ORF">DT065_06705</name>
</gene>
<accession>A0A345BXR2</accession>
<dbReference type="PANTHER" id="PTHR44085">
    <property type="entry name" value="SEPIAPTERIN REDUCTASE"/>
    <property type="match status" value="1"/>
</dbReference>
<dbReference type="InterPro" id="IPR036291">
    <property type="entry name" value="NAD(P)-bd_dom_sf"/>
</dbReference>
<dbReference type="GO" id="GO:0006729">
    <property type="term" value="P:tetrahydrobiopterin biosynthetic process"/>
    <property type="evidence" value="ECO:0007669"/>
    <property type="project" value="TreeGrafter"/>
</dbReference>
<organism evidence="6 7">
    <name type="scientific">Salicibibacter kimchii</name>
    <dbReference type="NCBI Taxonomy" id="2099786"/>
    <lineage>
        <taxon>Bacteria</taxon>
        <taxon>Bacillati</taxon>
        <taxon>Bacillota</taxon>
        <taxon>Bacilli</taxon>
        <taxon>Bacillales</taxon>
        <taxon>Bacillaceae</taxon>
        <taxon>Salicibibacter</taxon>
    </lineage>
</organism>
<evidence type="ECO:0000256" key="1">
    <source>
        <dbReference type="ARBA" id="ARBA00004496"/>
    </source>
</evidence>
<protein>
    <submittedName>
        <fullName evidence="6">(S)-benzoin forming benzil reductase</fullName>
    </submittedName>
</protein>